<dbReference type="EMBL" id="KZ819329">
    <property type="protein sequence ID" value="PWN20064.1"/>
    <property type="molecule type" value="Genomic_DNA"/>
</dbReference>
<dbReference type="RefSeq" id="XP_025347224.1">
    <property type="nucleotide sequence ID" value="XM_025492767.1"/>
</dbReference>
<dbReference type="InterPro" id="IPR001841">
    <property type="entry name" value="Znf_RING"/>
</dbReference>
<dbReference type="SUPFAM" id="SSF57850">
    <property type="entry name" value="RING/U-box"/>
    <property type="match status" value="1"/>
</dbReference>
<evidence type="ECO:0000256" key="4">
    <source>
        <dbReference type="PROSITE-ProRule" id="PRU00175"/>
    </source>
</evidence>
<evidence type="ECO:0000256" key="1">
    <source>
        <dbReference type="ARBA" id="ARBA00022723"/>
    </source>
</evidence>
<dbReference type="GO" id="GO:0004842">
    <property type="term" value="F:ubiquitin-protein transferase activity"/>
    <property type="evidence" value="ECO:0007669"/>
    <property type="project" value="InterPro"/>
</dbReference>
<feature type="coiled-coil region" evidence="5">
    <location>
        <begin position="163"/>
        <end position="197"/>
    </location>
</feature>
<evidence type="ECO:0000313" key="8">
    <source>
        <dbReference type="EMBL" id="PWN20064.1"/>
    </source>
</evidence>
<evidence type="ECO:0000313" key="9">
    <source>
        <dbReference type="Proteomes" id="UP000245942"/>
    </source>
</evidence>
<dbReference type="SMART" id="SM00184">
    <property type="entry name" value="RING"/>
    <property type="match status" value="1"/>
</dbReference>
<dbReference type="GO" id="GO:0036297">
    <property type="term" value="P:interstrand cross-link repair"/>
    <property type="evidence" value="ECO:0007669"/>
    <property type="project" value="InterPro"/>
</dbReference>
<dbReference type="AlphaFoldDB" id="A0A316U5E9"/>
<evidence type="ECO:0000259" key="7">
    <source>
        <dbReference type="PROSITE" id="PS50089"/>
    </source>
</evidence>
<dbReference type="PROSITE" id="PS50089">
    <property type="entry name" value="ZF_RING_2"/>
    <property type="match status" value="1"/>
</dbReference>
<dbReference type="Proteomes" id="UP000245942">
    <property type="component" value="Unassembled WGS sequence"/>
</dbReference>
<dbReference type="SMART" id="SM00744">
    <property type="entry name" value="RINGv"/>
    <property type="match status" value="1"/>
</dbReference>
<keyword evidence="5" id="KW-0175">Coiled coil</keyword>
<proteinExistence type="predicted"/>
<gene>
    <name evidence="8" type="ORF">BCV69DRAFT_283595</name>
</gene>
<evidence type="ECO:0000256" key="2">
    <source>
        <dbReference type="ARBA" id="ARBA00022771"/>
    </source>
</evidence>
<keyword evidence="2 4" id="KW-0863">Zinc-finger</keyword>
<accession>A0A316U5E9</accession>
<dbReference type="GO" id="GO:0005634">
    <property type="term" value="C:nucleus"/>
    <property type="evidence" value="ECO:0007669"/>
    <property type="project" value="InterPro"/>
</dbReference>
<sequence length="532" mass="58908">MGCSICLEGFTEEDVGDTRPACLPCGHLYHLACAKTWLQTSQRDYCPLCGKTPGKTTKVTDLLSLYPSAPHDVNAIQAAINSDDTSWMSALKGFTHAEAHQLFDNLTDLTTDLQTWISATVGVRVVATKRAGEKVYRLIAATANDEEKVLAFEEAMLQLDEVIQLFDEKASKLDEQMEKVEKQRSELAANKKRFAEHIAKHNDRLARAAAHEAANETRSAELRARKEKLLAEQEAWADTKKRMEVEVSRAKEKALESAQSATRAHVEARQTVAAKEIEVQRKKTEAEEMVAAAVARQREAEAEREETRAKNNALAETMRTLQRQLQEQRNSRLEEKKKRRKEQDEHHTEVQRLQSRLTAAEAQLRTQGPEGSDRLASRHHSPSATDLLQASPVLSRGHKRSTPSVSSVMEADGSMSLVIEMPKLGKASRRGADDGWDSDEVDSLPMPGMPRHRGAASLTKSFSHHSSLSMRQPLTTKCNSVDTNSSTIGSLAADGVPNHRPVGKLRRTDPATADMSKRSAAGPRQRVKEGGY</sequence>
<evidence type="ECO:0000256" key="6">
    <source>
        <dbReference type="SAM" id="MobiDB-lite"/>
    </source>
</evidence>
<organism evidence="8 9">
    <name type="scientific">Pseudomicrostroma glucosiphilum</name>
    <dbReference type="NCBI Taxonomy" id="1684307"/>
    <lineage>
        <taxon>Eukaryota</taxon>
        <taxon>Fungi</taxon>
        <taxon>Dikarya</taxon>
        <taxon>Basidiomycota</taxon>
        <taxon>Ustilaginomycotina</taxon>
        <taxon>Exobasidiomycetes</taxon>
        <taxon>Microstromatales</taxon>
        <taxon>Microstromatales incertae sedis</taxon>
        <taxon>Pseudomicrostroma</taxon>
    </lineage>
</organism>
<dbReference type="PANTHER" id="PTHR16047">
    <property type="entry name" value="RFWD3 PROTEIN"/>
    <property type="match status" value="1"/>
</dbReference>
<dbReference type="GO" id="GO:0008270">
    <property type="term" value="F:zinc ion binding"/>
    <property type="evidence" value="ECO:0007669"/>
    <property type="project" value="UniProtKB-KW"/>
</dbReference>
<feature type="region of interest" description="Disordered" evidence="6">
    <location>
        <begin position="323"/>
        <end position="409"/>
    </location>
</feature>
<keyword evidence="9" id="KW-1185">Reference proteome</keyword>
<feature type="region of interest" description="Disordered" evidence="6">
    <location>
        <begin position="489"/>
        <end position="532"/>
    </location>
</feature>
<dbReference type="GeneID" id="37014501"/>
<feature type="compositionally biased region" description="Basic and acidic residues" evidence="6">
    <location>
        <begin position="329"/>
        <end position="350"/>
    </location>
</feature>
<evidence type="ECO:0000256" key="5">
    <source>
        <dbReference type="SAM" id="Coils"/>
    </source>
</evidence>
<dbReference type="Gene3D" id="3.30.40.10">
    <property type="entry name" value="Zinc/RING finger domain, C3HC4 (zinc finger)"/>
    <property type="match status" value="1"/>
</dbReference>
<dbReference type="STRING" id="1684307.A0A316U5E9"/>
<dbReference type="Pfam" id="PF13639">
    <property type="entry name" value="zf-RING_2"/>
    <property type="match status" value="1"/>
</dbReference>
<feature type="domain" description="RING-type" evidence="7">
    <location>
        <begin position="3"/>
        <end position="49"/>
    </location>
</feature>
<dbReference type="PANTHER" id="PTHR16047:SF7">
    <property type="entry name" value="E3 UBIQUITIN-PROTEIN LIGASE RFWD3"/>
    <property type="match status" value="1"/>
</dbReference>
<reference evidence="8 9" key="1">
    <citation type="journal article" date="2018" name="Mol. Biol. Evol.">
        <title>Broad Genomic Sampling Reveals a Smut Pathogenic Ancestry of the Fungal Clade Ustilaginomycotina.</title>
        <authorList>
            <person name="Kijpornyongpan T."/>
            <person name="Mondo S.J."/>
            <person name="Barry K."/>
            <person name="Sandor L."/>
            <person name="Lee J."/>
            <person name="Lipzen A."/>
            <person name="Pangilinan J."/>
            <person name="LaButti K."/>
            <person name="Hainaut M."/>
            <person name="Henrissat B."/>
            <person name="Grigoriev I.V."/>
            <person name="Spatafora J.W."/>
            <person name="Aime M.C."/>
        </authorList>
    </citation>
    <scope>NUCLEOTIDE SEQUENCE [LARGE SCALE GENOMIC DNA]</scope>
    <source>
        <strain evidence="8 9">MCA 4718</strain>
    </source>
</reference>
<dbReference type="InterPro" id="IPR013083">
    <property type="entry name" value="Znf_RING/FYVE/PHD"/>
</dbReference>
<protein>
    <recommendedName>
        <fullName evidence="7">RING-type domain-containing protein</fullName>
    </recommendedName>
</protein>
<name>A0A316U5E9_9BASI</name>
<dbReference type="OrthoDB" id="8062037at2759"/>
<dbReference type="InterPro" id="IPR037381">
    <property type="entry name" value="RFWD3"/>
</dbReference>
<dbReference type="InterPro" id="IPR011016">
    <property type="entry name" value="Znf_RING-CH"/>
</dbReference>
<keyword evidence="3" id="KW-0862">Zinc</keyword>
<evidence type="ECO:0000256" key="3">
    <source>
        <dbReference type="ARBA" id="ARBA00022833"/>
    </source>
</evidence>
<dbReference type="GO" id="GO:0016567">
    <property type="term" value="P:protein ubiquitination"/>
    <property type="evidence" value="ECO:0007669"/>
    <property type="project" value="InterPro"/>
</dbReference>
<keyword evidence="1" id="KW-0479">Metal-binding</keyword>